<dbReference type="Proteomes" id="UP000033607">
    <property type="component" value="Unassembled WGS sequence"/>
</dbReference>
<sequence length="229" mass="26341">MSILKPYRYYPKESIERRAQDILTRMQTQSNVAPQWPFESSLVADFLDLGVVWDCISPDEEGEIAARILPTERTIEINEKILEKPQGFIESTIAHEIGHWVLHINQDEVDGEVKQLELQLGEYGTKPTDSDQPFVCRGSAYDSKIASIEWQAQYFASCLLMPQHILEEKQQGLDLTKWTDLYKLRDELGVTISNLTNRLQDLGWITIPKGTRKIYRGQGVTENQQRLFG</sequence>
<dbReference type="Pfam" id="PF06114">
    <property type="entry name" value="Peptidase_M78"/>
    <property type="match status" value="1"/>
</dbReference>
<evidence type="ECO:0000313" key="3">
    <source>
        <dbReference type="Proteomes" id="UP000033607"/>
    </source>
</evidence>
<reference evidence="2 3" key="1">
    <citation type="submission" date="2015-06" db="EMBL/GenBank/DDBJ databases">
        <title>Draft genome assembly of filamentous brackish cyanobacterium Limnoraphis robusta strain CS-951.</title>
        <authorList>
            <person name="Willis A."/>
            <person name="Parks M."/>
            <person name="Burford M.A."/>
        </authorList>
    </citation>
    <scope>NUCLEOTIDE SEQUENCE [LARGE SCALE GENOMIC DNA]</scope>
    <source>
        <strain evidence="2 3">CS-951</strain>
    </source>
</reference>
<accession>A0A0F5YFA1</accession>
<gene>
    <name evidence="2" type="ORF">WN50_14340</name>
</gene>
<organism evidence="2 3">
    <name type="scientific">Limnoraphis robusta CS-951</name>
    <dbReference type="NCBI Taxonomy" id="1637645"/>
    <lineage>
        <taxon>Bacteria</taxon>
        <taxon>Bacillati</taxon>
        <taxon>Cyanobacteriota</taxon>
        <taxon>Cyanophyceae</taxon>
        <taxon>Oscillatoriophycideae</taxon>
        <taxon>Oscillatoriales</taxon>
        <taxon>Sirenicapillariaceae</taxon>
        <taxon>Limnoraphis</taxon>
    </lineage>
</organism>
<evidence type="ECO:0000259" key="1">
    <source>
        <dbReference type="Pfam" id="PF06114"/>
    </source>
</evidence>
<evidence type="ECO:0000313" key="2">
    <source>
        <dbReference type="EMBL" id="KKD37453.1"/>
    </source>
</evidence>
<dbReference type="InterPro" id="IPR010359">
    <property type="entry name" value="IrrE_HExxH"/>
</dbReference>
<dbReference type="Gene3D" id="1.10.10.2910">
    <property type="match status" value="1"/>
</dbReference>
<dbReference type="RefSeq" id="WP_046279237.1">
    <property type="nucleotide sequence ID" value="NZ_LATL02000141.1"/>
</dbReference>
<name>A0A0F5YFA1_9CYAN</name>
<dbReference type="PATRIC" id="fig|1637645.4.peg.2861"/>
<dbReference type="AlphaFoldDB" id="A0A0F5YFA1"/>
<comment type="caution">
    <text evidence="2">The sequence shown here is derived from an EMBL/GenBank/DDBJ whole genome shotgun (WGS) entry which is preliminary data.</text>
</comment>
<dbReference type="OrthoDB" id="9816277at2"/>
<dbReference type="EMBL" id="LATL02000141">
    <property type="protein sequence ID" value="KKD37453.1"/>
    <property type="molecule type" value="Genomic_DNA"/>
</dbReference>
<protein>
    <submittedName>
        <fullName evidence="2">Zn peptidase</fullName>
    </submittedName>
</protein>
<proteinExistence type="predicted"/>
<feature type="domain" description="IrrE N-terminal-like" evidence="1">
    <location>
        <begin position="90"/>
        <end position="199"/>
    </location>
</feature>